<dbReference type="EMBL" id="LTAO01000036">
    <property type="protein sequence ID" value="KYG27655.1"/>
    <property type="molecule type" value="Genomic_DNA"/>
</dbReference>
<proteinExistence type="predicted"/>
<dbReference type="GO" id="GO:0016757">
    <property type="term" value="F:glycosyltransferase activity"/>
    <property type="evidence" value="ECO:0007669"/>
    <property type="project" value="InterPro"/>
</dbReference>
<dbReference type="PANTHER" id="PTHR12526:SF630">
    <property type="entry name" value="GLYCOSYLTRANSFERASE"/>
    <property type="match status" value="1"/>
</dbReference>
<dbReference type="InterPro" id="IPR001296">
    <property type="entry name" value="Glyco_trans_1"/>
</dbReference>
<keyword evidence="2" id="KW-0808">Transferase</keyword>
<dbReference type="PANTHER" id="PTHR12526">
    <property type="entry name" value="GLYCOSYLTRANSFERASE"/>
    <property type="match status" value="1"/>
</dbReference>
<keyword evidence="3" id="KW-1185">Reference proteome</keyword>
<feature type="domain" description="Glycosyl transferase family 1" evidence="1">
    <location>
        <begin position="222"/>
        <end position="378"/>
    </location>
</feature>
<comment type="caution">
    <text evidence="2">The sequence shown here is derived from an EMBL/GenBank/DDBJ whole genome shotgun (WGS) entry which is preliminary data.</text>
</comment>
<gene>
    <name evidence="2" type="ORF">AZF04_10710</name>
</gene>
<dbReference type="SUPFAM" id="SSF53756">
    <property type="entry name" value="UDP-Glycosyltransferase/glycogen phosphorylase"/>
    <property type="match status" value="1"/>
</dbReference>
<accession>A0A162D0Z0</accession>
<reference evidence="2" key="1">
    <citation type="submission" date="2016-02" db="EMBL/GenBank/DDBJ databases">
        <title>Genome sequence of Bacillus trypoxylicola KCTC 13244(T).</title>
        <authorList>
            <person name="Jeong H."/>
            <person name="Park S.-H."/>
            <person name="Choi S.-K."/>
        </authorList>
    </citation>
    <scope>NUCLEOTIDE SEQUENCE [LARGE SCALE GENOMIC DNA]</scope>
    <source>
        <strain evidence="2">KCTC 13244</strain>
    </source>
</reference>
<dbReference type="AlphaFoldDB" id="A0A162D0Z0"/>
<sequence>MKKNLLFIIPSLTVGGGERSLINLLSVLEWRHYQVDLLLLHQEGTFVECLPKEVNVLPLPDCFRTFSLPFSQSMISFIRKGKRSFALDRFKFMLLNRSHLNTSQKEQKGWKYISKSLDILDKEYDVAIGYLEKTATYYCVDKVKAKKKIGWVHTDYNKLGADQSFDLSYFKELTHIVTVSEKCASILAQSFPTEKEKINVIYNINSPFMIHKAANQKVSVKKTKNETFGKTIVSVGRLHKEKGFEMAIEASRLLVEKGYVFKWKIIGDGPENSSLQKLINKHQLEDYVQLMGLQANPYPFIKQADIYAQTSKYEGKSIAIDEAKILFKPILVTNFETASDQINHERTGLIVEMDPASIALGIERLMNEPELTKRFIHSLKKEPDSIKGELGKFYELIEGVKNEEKSFICHE</sequence>
<dbReference type="Proteomes" id="UP000075806">
    <property type="component" value="Unassembled WGS sequence"/>
</dbReference>
<name>A0A162D0Z0_9BACI</name>
<evidence type="ECO:0000313" key="3">
    <source>
        <dbReference type="Proteomes" id="UP000075806"/>
    </source>
</evidence>
<dbReference type="STRING" id="519424.AZF04_10710"/>
<evidence type="ECO:0000259" key="1">
    <source>
        <dbReference type="Pfam" id="PF00534"/>
    </source>
</evidence>
<dbReference type="CDD" id="cd03811">
    <property type="entry name" value="GT4_GT28_WabH-like"/>
    <property type="match status" value="1"/>
</dbReference>
<dbReference type="OrthoDB" id="9813638at2"/>
<evidence type="ECO:0000313" key="2">
    <source>
        <dbReference type="EMBL" id="KYG27655.1"/>
    </source>
</evidence>
<dbReference type="Gene3D" id="3.40.50.2000">
    <property type="entry name" value="Glycogen Phosphorylase B"/>
    <property type="match status" value="2"/>
</dbReference>
<protein>
    <submittedName>
        <fullName evidence="2">Glycosyltransferase</fullName>
    </submittedName>
</protein>
<dbReference type="Pfam" id="PF00534">
    <property type="entry name" value="Glycos_transf_1"/>
    <property type="match status" value="1"/>
</dbReference>
<dbReference type="RefSeq" id="WP_061949785.1">
    <property type="nucleotide sequence ID" value="NZ_LTAO01000036.1"/>
</dbReference>
<organism evidence="2 3">
    <name type="scientific">Alkalihalobacillus trypoxylicola</name>
    <dbReference type="NCBI Taxonomy" id="519424"/>
    <lineage>
        <taxon>Bacteria</taxon>
        <taxon>Bacillati</taxon>
        <taxon>Bacillota</taxon>
        <taxon>Bacilli</taxon>
        <taxon>Bacillales</taxon>
        <taxon>Bacillaceae</taxon>
        <taxon>Alkalihalobacillus</taxon>
    </lineage>
</organism>